<sequence length="175" mass="19754">MMGNDFGIFFVSAISIIHVKIVRRRIERIDKRMPKEKRVPCSTCAGNANVAEARASATLFGVEEASFRLTRPKFSFSKEFSWRFRKASAIRRTVYRDLCVCPLNSSTLLEWGTKSTDFTRAHHQRHHTAVIINSIIIIVMMIASQLITLGGEGAKERAWSFACYGFSFGPGFSPE</sequence>
<keyword evidence="1" id="KW-0812">Transmembrane</keyword>
<keyword evidence="1" id="KW-1133">Transmembrane helix</keyword>
<evidence type="ECO:0000313" key="2">
    <source>
        <dbReference type="EnsemblMetazoa" id="ACUA019808-PA"/>
    </source>
</evidence>
<evidence type="ECO:0000313" key="3">
    <source>
        <dbReference type="Proteomes" id="UP000075883"/>
    </source>
</evidence>
<dbReference type="EMBL" id="AXCM01011105">
    <property type="status" value="NOT_ANNOTATED_CDS"/>
    <property type="molecule type" value="Genomic_DNA"/>
</dbReference>
<keyword evidence="1" id="KW-0472">Membrane</keyword>
<dbReference type="VEuPathDB" id="VectorBase:ACUA019808"/>
<dbReference type="AlphaFoldDB" id="A0A182MJI4"/>
<protein>
    <submittedName>
        <fullName evidence="2">Uncharacterized protein</fullName>
    </submittedName>
</protein>
<evidence type="ECO:0000256" key="1">
    <source>
        <dbReference type="SAM" id="Phobius"/>
    </source>
</evidence>
<name>A0A182MJI4_9DIPT</name>
<feature type="transmembrane region" description="Helical" evidence="1">
    <location>
        <begin position="130"/>
        <end position="151"/>
    </location>
</feature>
<keyword evidence="3" id="KW-1185">Reference proteome</keyword>
<accession>A0A182MJI4</accession>
<dbReference type="Proteomes" id="UP000075883">
    <property type="component" value="Unassembled WGS sequence"/>
</dbReference>
<dbReference type="EnsemblMetazoa" id="ACUA019808-RA">
    <property type="protein sequence ID" value="ACUA019808-PA"/>
    <property type="gene ID" value="ACUA019808"/>
</dbReference>
<organism evidence="2 3">
    <name type="scientific">Anopheles culicifacies</name>
    <dbReference type="NCBI Taxonomy" id="139723"/>
    <lineage>
        <taxon>Eukaryota</taxon>
        <taxon>Metazoa</taxon>
        <taxon>Ecdysozoa</taxon>
        <taxon>Arthropoda</taxon>
        <taxon>Hexapoda</taxon>
        <taxon>Insecta</taxon>
        <taxon>Pterygota</taxon>
        <taxon>Neoptera</taxon>
        <taxon>Endopterygota</taxon>
        <taxon>Diptera</taxon>
        <taxon>Nematocera</taxon>
        <taxon>Culicoidea</taxon>
        <taxon>Culicidae</taxon>
        <taxon>Anophelinae</taxon>
        <taxon>Anopheles</taxon>
        <taxon>culicifacies species complex</taxon>
    </lineage>
</organism>
<feature type="transmembrane region" description="Helical" evidence="1">
    <location>
        <begin position="6"/>
        <end position="23"/>
    </location>
</feature>
<proteinExistence type="predicted"/>
<reference evidence="2" key="2">
    <citation type="submission" date="2020-05" db="UniProtKB">
        <authorList>
            <consortium name="EnsemblMetazoa"/>
        </authorList>
    </citation>
    <scope>IDENTIFICATION</scope>
    <source>
        <strain evidence="2">A-37</strain>
    </source>
</reference>
<reference evidence="3" key="1">
    <citation type="submission" date="2013-09" db="EMBL/GenBank/DDBJ databases">
        <title>The Genome Sequence of Anopheles culicifacies species A.</title>
        <authorList>
            <consortium name="The Broad Institute Genomics Platform"/>
            <person name="Neafsey D.E."/>
            <person name="Besansky N."/>
            <person name="Howell P."/>
            <person name="Walton C."/>
            <person name="Young S.K."/>
            <person name="Zeng Q."/>
            <person name="Gargeya S."/>
            <person name="Fitzgerald M."/>
            <person name="Haas B."/>
            <person name="Abouelleil A."/>
            <person name="Allen A.W."/>
            <person name="Alvarado L."/>
            <person name="Arachchi H.M."/>
            <person name="Berlin A.M."/>
            <person name="Chapman S.B."/>
            <person name="Gainer-Dewar J."/>
            <person name="Goldberg J."/>
            <person name="Griggs A."/>
            <person name="Gujja S."/>
            <person name="Hansen M."/>
            <person name="Howarth C."/>
            <person name="Imamovic A."/>
            <person name="Ireland A."/>
            <person name="Larimer J."/>
            <person name="McCowan C."/>
            <person name="Murphy C."/>
            <person name="Pearson M."/>
            <person name="Poon T.W."/>
            <person name="Priest M."/>
            <person name="Roberts A."/>
            <person name="Saif S."/>
            <person name="Shea T."/>
            <person name="Sisk P."/>
            <person name="Sykes S."/>
            <person name="Wortman J."/>
            <person name="Nusbaum C."/>
            <person name="Birren B."/>
        </authorList>
    </citation>
    <scope>NUCLEOTIDE SEQUENCE [LARGE SCALE GENOMIC DNA]</scope>
    <source>
        <strain evidence="3">A-37</strain>
    </source>
</reference>